<feature type="transmembrane region" description="Helical" evidence="2">
    <location>
        <begin position="96"/>
        <end position="118"/>
    </location>
</feature>
<evidence type="ECO:0000313" key="5">
    <source>
        <dbReference type="Proteomes" id="UP000243799"/>
    </source>
</evidence>
<gene>
    <name evidence="4" type="ORF">SAMN05216266_101712</name>
</gene>
<accession>A0A1I0W4I6</accession>
<dbReference type="Pfam" id="PF01757">
    <property type="entry name" value="Acyl_transf_3"/>
    <property type="match status" value="1"/>
</dbReference>
<evidence type="ECO:0000259" key="3">
    <source>
        <dbReference type="Pfam" id="PF01757"/>
    </source>
</evidence>
<dbReference type="GO" id="GO:0016747">
    <property type="term" value="F:acyltransferase activity, transferring groups other than amino-acyl groups"/>
    <property type="evidence" value="ECO:0007669"/>
    <property type="project" value="InterPro"/>
</dbReference>
<dbReference type="PANTHER" id="PTHR23028:SF134">
    <property type="entry name" value="PUTATIVE (AFU_ORTHOLOGUE AFUA_4G08520)-RELATED"/>
    <property type="match status" value="1"/>
</dbReference>
<keyword evidence="2" id="KW-0472">Membrane</keyword>
<dbReference type="STRING" id="490629.SAMN05216266_101712"/>
<keyword evidence="2" id="KW-1133">Transmembrane helix</keyword>
<dbReference type="RefSeq" id="WP_091669175.1">
    <property type="nucleotide sequence ID" value="NZ_FOKG01000001.1"/>
</dbReference>
<evidence type="ECO:0000256" key="2">
    <source>
        <dbReference type="SAM" id="Phobius"/>
    </source>
</evidence>
<feature type="domain" description="Acyltransferase 3" evidence="3">
    <location>
        <begin position="22"/>
        <end position="343"/>
    </location>
</feature>
<keyword evidence="4" id="KW-0012">Acyltransferase</keyword>
<sequence>MVAGGEPLPRRSHSGYADRNLGFAWLRLVAAFIVITNHSAGLAMYKGASLVPPSWQFAPGHLALMVVFAMSGYQISGSWQRDPSWWRFCARRLLRILPPVLALVVITVFVIGPIYTTWSLGDYWTDKQTWRYLVGTFLVLLLQHDLPGVFADNPYPYSVNGSIWTLPMELVGYGIVLVVGLLLALRIPRLVVLLPLTVGMFVLDTLIEAQGGDVGSLISSLPTGPLVGYMVPFVLGMVLYSFRETIPLRRLPALALFVAWLLLRTSPVEQFLLPIMATYCAVVVAHHWPKRLERTGPWVMGSYGTYLWGFPVQQMIVSAGVRDPWVLVACGVVAAYVCGVLSWRLVEVPTARLRKYLRKPRAKPAAPTAAMSPEDEVSPAAAQTSASRSSG</sequence>
<protein>
    <submittedName>
        <fullName evidence="4">Peptidoglycan/LPS O-acetylase OafA/YrhL, contains acyltransferase and SGNH-hydrolase domains</fullName>
    </submittedName>
</protein>
<feature type="region of interest" description="Disordered" evidence="1">
    <location>
        <begin position="359"/>
        <end position="391"/>
    </location>
</feature>
<evidence type="ECO:0000256" key="1">
    <source>
        <dbReference type="SAM" id="MobiDB-lite"/>
    </source>
</evidence>
<feature type="transmembrane region" description="Helical" evidence="2">
    <location>
        <begin position="190"/>
        <end position="207"/>
    </location>
</feature>
<evidence type="ECO:0000313" key="4">
    <source>
        <dbReference type="EMBL" id="SFA83248.1"/>
    </source>
</evidence>
<dbReference type="InterPro" id="IPR050879">
    <property type="entry name" value="Acyltransferase_3"/>
</dbReference>
<dbReference type="PANTHER" id="PTHR23028">
    <property type="entry name" value="ACETYLTRANSFERASE"/>
    <property type="match status" value="1"/>
</dbReference>
<dbReference type="AlphaFoldDB" id="A0A1I0W4I6"/>
<feature type="transmembrane region" description="Helical" evidence="2">
    <location>
        <begin position="219"/>
        <end position="240"/>
    </location>
</feature>
<dbReference type="GO" id="GO:0016787">
    <property type="term" value="F:hydrolase activity"/>
    <property type="evidence" value="ECO:0007669"/>
    <property type="project" value="UniProtKB-KW"/>
</dbReference>
<dbReference type="OrthoDB" id="9796461at2"/>
<reference evidence="5" key="1">
    <citation type="submission" date="2016-10" db="EMBL/GenBank/DDBJ databases">
        <authorList>
            <person name="Varghese N."/>
            <person name="Submissions S."/>
        </authorList>
    </citation>
    <scope>NUCLEOTIDE SEQUENCE [LARGE SCALE GENOMIC DNA]</scope>
    <source>
        <strain evidence="5">CGMCC 4.3568</strain>
    </source>
</reference>
<keyword evidence="2" id="KW-0812">Transmembrane</keyword>
<keyword evidence="4" id="KW-0808">Transferase</keyword>
<dbReference type="EMBL" id="FOKG01000001">
    <property type="protein sequence ID" value="SFA83248.1"/>
    <property type="molecule type" value="Genomic_DNA"/>
</dbReference>
<feature type="transmembrane region" description="Helical" evidence="2">
    <location>
        <begin position="24"/>
        <end position="45"/>
    </location>
</feature>
<feature type="transmembrane region" description="Helical" evidence="2">
    <location>
        <begin position="57"/>
        <end position="76"/>
    </location>
</feature>
<proteinExistence type="predicted"/>
<keyword evidence="5" id="KW-1185">Reference proteome</keyword>
<feature type="compositionally biased region" description="Polar residues" evidence="1">
    <location>
        <begin position="381"/>
        <end position="391"/>
    </location>
</feature>
<dbReference type="InterPro" id="IPR002656">
    <property type="entry name" value="Acyl_transf_3_dom"/>
</dbReference>
<dbReference type="Proteomes" id="UP000243799">
    <property type="component" value="Unassembled WGS sequence"/>
</dbReference>
<feature type="transmembrane region" description="Helical" evidence="2">
    <location>
        <begin position="247"/>
        <end position="265"/>
    </location>
</feature>
<keyword evidence="4" id="KW-0378">Hydrolase</keyword>
<feature type="transmembrane region" description="Helical" evidence="2">
    <location>
        <begin position="163"/>
        <end position="183"/>
    </location>
</feature>
<organism evidence="4 5">
    <name type="scientific">Amycolatopsis marina</name>
    <dbReference type="NCBI Taxonomy" id="490629"/>
    <lineage>
        <taxon>Bacteria</taxon>
        <taxon>Bacillati</taxon>
        <taxon>Actinomycetota</taxon>
        <taxon>Actinomycetes</taxon>
        <taxon>Pseudonocardiales</taxon>
        <taxon>Pseudonocardiaceae</taxon>
        <taxon>Amycolatopsis</taxon>
    </lineage>
</organism>
<name>A0A1I0W4I6_9PSEU</name>
<feature type="transmembrane region" description="Helical" evidence="2">
    <location>
        <begin position="325"/>
        <end position="346"/>
    </location>
</feature>